<feature type="binding site" evidence="10">
    <location>
        <position position="124"/>
    </location>
    <ligand>
        <name>Mg(2+)</name>
        <dbReference type="ChEBI" id="CHEBI:18420"/>
        <label>1</label>
        <note>catalytic</note>
    </ligand>
</feature>
<feature type="binding site" evidence="10">
    <location>
        <position position="121"/>
    </location>
    <ligand>
        <name>Mg(2+)</name>
        <dbReference type="ChEBI" id="CHEBI:18420"/>
        <label>1</label>
        <note>catalytic</note>
    </ligand>
</feature>
<comment type="catalytic activity">
    <reaction evidence="9">
        <text>3'-phosphoadenylyl sulfate + H2O = adenosine 5'-phosphosulfate + phosphate</text>
        <dbReference type="Rhea" id="RHEA:77639"/>
        <dbReference type="ChEBI" id="CHEBI:15377"/>
        <dbReference type="ChEBI" id="CHEBI:43474"/>
        <dbReference type="ChEBI" id="CHEBI:58243"/>
        <dbReference type="ChEBI" id="CHEBI:58339"/>
        <dbReference type="EC" id="3.1.3.7"/>
    </reaction>
    <physiologicalReaction direction="left-to-right" evidence="9">
        <dbReference type="Rhea" id="RHEA:77640"/>
    </physiologicalReaction>
</comment>
<sequence>MSYAQEKQTAIAAVIQAAQLCETVRQGLVPAALEKNDKSPVTVADYGAQALICKALAEAFPGDPVVGEEDTADLRQPNAAPVLAAVTEQVQQLIPSATESEVLGYIDHGNGDVAPRYWTLDPIDGTKGFLRGDQYAIALALVVDGEIKLGVLGCPFLSFGGETGLLLVAVRGEGTVMIPLAGGNPQRLTVADTGDSDRCRVVESMESGHGDHDQQQAIARTLGITAPSLRMDSQAKYAAVAAGQAVLYLRLPSPKTPNYREKIWDHAAGVIAVEEAGGRVTDMHGKPLDFASAARFPHNKGVVASNGAIHDAVLAALGAGLPN</sequence>
<keyword evidence="4 10" id="KW-0479">Metal-binding</keyword>
<evidence type="ECO:0000256" key="9">
    <source>
        <dbReference type="ARBA" id="ARBA00044484"/>
    </source>
</evidence>
<keyword evidence="5" id="KW-0378">Hydrolase</keyword>
<dbReference type="InterPro" id="IPR020583">
    <property type="entry name" value="Inositol_monoP_metal-BS"/>
</dbReference>
<comment type="catalytic activity">
    <reaction evidence="8">
        <text>adenosine 3',5'-bisphosphate + H2O = AMP + phosphate</text>
        <dbReference type="Rhea" id="RHEA:10040"/>
        <dbReference type="ChEBI" id="CHEBI:15377"/>
        <dbReference type="ChEBI" id="CHEBI:43474"/>
        <dbReference type="ChEBI" id="CHEBI:58343"/>
        <dbReference type="ChEBI" id="CHEBI:456215"/>
        <dbReference type="EC" id="3.1.3.7"/>
    </reaction>
    <physiologicalReaction direction="left-to-right" evidence="8">
        <dbReference type="Rhea" id="RHEA:10041"/>
    </physiologicalReaction>
</comment>
<comment type="similarity">
    <text evidence="2">Belongs to the inositol monophosphatase superfamily.</text>
</comment>
<evidence type="ECO:0000256" key="10">
    <source>
        <dbReference type="PIRSR" id="PIRSR600760-2"/>
    </source>
</evidence>
<protein>
    <recommendedName>
        <fullName evidence="3">3'(2'),5'-bisphosphate nucleotidase</fullName>
        <ecNumber evidence="3">3.1.3.7</ecNumber>
    </recommendedName>
</protein>
<feature type="binding site" evidence="10">
    <location>
        <position position="123"/>
    </location>
    <ligand>
        <name>Mg(2+)</name>
        <dbReference type="ChEBI" id="CHEBI:18420"/>
        <label>1</label>
        <note>catalytic</note>
    </ligand>
</feature>
<dbReference type="Gene3D" id="3.30.540.10">
    <property type="entry name" value="Fructose-1,6-Bisphosphatase, subunit A, domain 1"/>
    <property type="match status" value="1"/>
</dbReference>
<dbReference type="GO" id="GO:0000103">
    <property type="term" value="P:sulfate assimilation"/>
    <property type="evidence" value="ECO:0007669"/>
    <property type="project" value="TreeGrafter"/>
</dbReference>
<dbReference type="InterPro" id="IPR051090">
    <property type="entry name" value="Inositol_monoP_superfamily"/>
</dbReference>
<comment type="catalytic activity">
    <reaction evidence="7">
        <text>adenosine 2',5'-bisphosphate + H2O = AMP + phosphate</text>
        <dbReference type="Rhea" id="RHEA:77643"/>
        <dbReference type="ChEBI" id="CHEBI:15377"/>
        <dbReference type="ChEBI" id="CHEBI:43474"/>
        <dbReference type="ChEBI" id="CHEBI:194156"/>
        <dbReference type="ChEBI" id="CHEBI:456215"/>
        <dbReference type="EC" id="3.1.3.7"/>
    </reaction>
    <physiologicalReaction direction="left-to-right" evidence="7">
        <dbReference type="Rhea" id="RHEA:77644"/>
    </physiologicalReaction>
</comment>
<comment type="cofactor">
    <cofactor evidence="1 10">
        <name>Mg(2+)</name>
        <dbReference type="ChEBI" id="CHEBI:18420"/>
    </cofactor>
</comment>
<keyword evidence="6 10" id="KW-0460">Magnesium</keyword>
<dbReference type="GO" id="GO:0046872">
    <property type="term" value="F:metal ion binding"/>
    <property type="evidence" value="ECO:0007669"/>
    <property type="project" value="UniProtKB-KW"/>
</dbReference>
<evidence type="ECO:0000256" key="6">
    <source>
        <dbReference type="ARBA" id="ARBA00022842"/>
    </source>
</evidence>
<feature type="binding site" evidence="10">
    <location>
        <position position="265"/>
    </location>
    <ligand>
        <name>Mg(2+)</name>
        <dbReference type="ChEBI" id="CHEBI:18420"/>
        <label>1</label>
        <note>catalytic</note>
    </ligand>
</feature>
<dbReference type="Pfam" id="PF00459">
    <property type="entry name" value="Inositol_P"/>
    <property type="match status" value="1"/>
</dbReference>
<evidence type="ECO:0000256" key="5">
    <source>
        <dbReference type="ARBA" id="ARBA00022801"/>
    </source>
</evidence>
<dbReference type="InterPro" id="IPR000760">
    <property type="entry name" value="Inositol_monophosphatase-like"/>
</dbReference>
<evidence type="ECO:0000256" key="7">
    <source>
        <dbReference type="ARBA" id="ARBA00044466"/>
    </source>
</evidence>
<name>A0A2W4VXW2_9CYAN</name>
<evidence type="ECO:0000313" key="11">
    <source>
        <dbReference type="EMBL" id="PZO36127.1"/>
    </source>
</evidence>
<feature type="binding site" evidence="10">
    <location>
        <position position="68"/>
    </location>
    <ligand>
        <name>Mg(2+)</name>
        <dbReference type="ChEBI" id="CHEBI:18420"/>
        <label>1</label>
        <note>catalytic</note>
    </ligand>
</feature>
<accession>A0A2W4VXW2</accession>
<reference evidence="11 12" key="2">
    <citation type="submission" date="2018-06" db="EMBL/GenBank/DDBJ databases">
        <title>Metagenomic assembly of (sub)arctic Cyanobacteria and their associated microbiome from non-axenic cultures.</title>
        <authorList>
            <person name="Baurain D."/>
        </authorList>
    </citation>
    <scope>NUCLEOTIDE SEQUENCE [LARGE SCALE GENOMIC DNA]</scope>
    <source>
        <strain evidence="11">ULC041bin1</strain>
    </source>
</reference>
<dbReference type="Proteomes" id="UP000249081">
    <property type="component" value="Unassembled WGS sequence"/>
</dbReference>
<dbReference type="InterPro" id="IPR006239">
    <property type="entry name" value="DPNP"/>
</dbReference>
<organism evidence="11 12">
    <name type="scientific">Shackletoniella antarctica</name>
    <dbReference type="NCBI Taxonomy" id="268115"/>
    <lineage>
        <taxon>Bacteria</taxon>
        <taxon>Bacillati</taxon>
        <taxon>Cyanobacteriota</taxon>
        <taxon>Cyanophyceae</taxon>
        <taxon>Oculatellales</taxon>
        <taxon>Oculatellaceae</taxon>
        <taxon>Shackletoniella</taxon>
    </lineage>
</organism>
<dbReference type="EC" id="3.1.3.7" evidence="3"/>
<evidence type="ECO:0000256" key="4">
    <source>
        <dbReference type="ARBA" id="ARBA00022723"/>
    </source>
</evidence>
<dbReference type="PROSITE" id="PS00629">
    <property type="entry name" value="IMP_1"/>
    <property type="match status" value="1"/>
</dbReference>
<evidence type="ECO:0000256" key="8">
    <source>
        <dbReference type="ARBA" id="ARBA00044479"/>
    </source>
</evidence>
<gene>
    <name evidence="11" type="ORF">DCF17_17630</name>
</gene>
<dbReference type="PANTHER" id="PTHR43200:SF6">
    <property type="entry name" value="3'(2'),5'-BISPHOSPHATE NUCLEOTIDASE"/>
    <property type="match status" value="1"/>
</dbReference>
<dbReference type="NCBIfam" id="TIGR01330">
    <property type="entry name" value="bisphos_HAL2"/>
    <property type="match status" value="1"/>
</dbReference>
<reference evidence="12" key="1">
    <citation type="submission" date="2018-04" db="EMBL/GenBank/DDBJ databases">
        <authorList>
            <person name="Cornet L."/>
        </authorList>
    </citation>
    <scope>NUCLEOTIDE SEQUENCE [LARGE SCALE GENOMIC DNA]</scope>
</reference>
<dbReference type="GO" id="GO:0008441">
    <property type="term" value="F:3'(2'),5'-bisphosphate nucleotidase activity"/>
    <property type="evidence" value="ECO:0007669"/>
    <property type="project" value="UniProtKB-EC"/>
</dbReference>
<dbReference type="AlphaFoldDB" id="A0A2W4VXW2"/>
<proteinExistence type="inferred from homology"/>
<dbReference type="CDD" id="cd01517">
    <property type="entry name" value="PAP_phosphatase"/>
    <property type="match status" value="1"/>
</dbReference>
<comment type="caution">
    <text evidence="11">The sequence shown here is derived from an EMBL/GenBank/DDBJ whole genome shotgun (WGS) entry which is preliminary data.</text>
</comment>
<evidence type="ECO:0000256" key="3">
    <source>
        <dbReference type="ARBA" id="ARBA00012633"/>
    </source>
</evidence>
<dbReference type="Gene3D" id="3.40.190.80">
    <property type="match status" value="1"/>
</dbReference>
<dbReference type="PRINTS" id="PR00377">
    <property type="entry name" value="IMPHPHTASES"/>
</dbReference>
<evidence type="ECO:0000313" key="12">
    <source>
        <dbReference type="Proteomes" id="UP000249081"/>
    </source>
</evidence>
<dbReference type="PANTHER" id="PTHR43200">
    <property type="entry name" value="PHOSPHATASE"/>
    <property type="match status" value="1"/>
</dbReference>
<dbReference type="SUPFAM" id="SSF56655">
    <property type="entry name" value="Carbohydrate phosphatase"/>
    <property type="match status" value="1"/>
</dbReference>
<dbReference type="EMBL" id="QBMN01000149">
    <property type="protein sequence ID" value="PZO36127.1"/>
    <property type="molecule type" value="Genomic_DNA"/>
</dbReference>
<evidence type="ECO:0000256" key="1">
    <source>
        <dbReference type="ARBA" id="ARBA00001946"/>
    </source>
</evidence>
<evidence type="ECO:0000256" key="2">
    <source>
        <dbReference type="ARBA" id="ARBA00009759"/>
    </source>
</evidence>